<evidence type="ECO:0000259" key="1">
    <source>
        <dbReference type="Pfam" id="PF13333"/>
    </source>
</evidence>
<feature type="domain" description="Integrase catalytic" evidence="1">
    <location>
        <begin position="37"/>
        <end position="74"/>
    </location>
</feature>
<comment type="caution">
    <text evidence="2">The sequence shown here is derived from an EMBL/GenBank/DDBJ whole genome shotgun (WGS) entry which is preliminary data.</text>
</comment>
<name>A0ABR6WI27_9FIRM</name>
<accession>A0ABR6WI27</accession>
<dbReference type="InterPro" id="IPR001584">
    <property type="entry name" value="Integrase_cat-core"/>
</dbReference>
<evidence type="ECO:0000313" key="3">
    <source>
        <dbReference type="Proteomes" id="UP000653358"/>
    </source>
</evidence>
<proteinExistence type="predicted"/>
<evidence type="ECO:0000313" key="2">
    <source>
        <dbReference type="EMBL" id="MBC3796139.1"/>
    </source>
</evidence>
<dbReference type="Proteomes" id="UP000653358">
    <property type="component" value="Unassembled WGS sequence"/>
</dbReference>
<sequence>MCNYNASGIDGLQPIVKNVAYSYVLNKSAGIGDVLSQKIDTYEELKHAIENYIDYYNNHHYQKRLNCMPPLEYRGYLGSVA</sequence>
<protein>
    <submittedName>
        <fullName evidence="2">IS3 family transposase</fullName>
    </submittedName>
</protein>
<gene>
    <name evidence="2" type="ORF">GH807_03630</name>
</gene>
<dbReference type="EMBL" id="WJBB01000003">
    <property type="protein sequence ID" value="MBC3796139.1"/>
    <property type="molecule type" value="Genomic_DNA"/>
</dbReference>
<keyword evidence="3" id="KW-1185">Reference proteome</keyword>
<reference evidence="2 3" key="1">
    <citation type="journal article" date="2020" name="mSystems">
        <title>Defining Genomic and Predicted Metabolic Features of the Acetobacterium Genus.</title>
        <authorList>
            <person name="Ross D.E."/>
            <person name="Marshall C.W."/>
            <person name="Gulliver D."/>
            <person name="May H.D."/>
            <person name="Norman R.S."/>
        </authorList>
    </citation>
    <scope>NUCLEOTIDE SEQUENCE [LARGE SCALE GENOMIC DNA]</scope>
    <source>
        <strain evidence="2 3">DSM 9173</strain>
    </source>
</reference>
<organism evidence="2 3">
    <name type="scientific">Acetobacterium tundrae</name>
    <dbReference type="NCBI Taxonomy" id="132932"/>
    <lineage>
        <taxon>Bacteria</taxon>
        <taxon>Bacillati</taxon>
        <taxon>Bacillota</taxon>
        <taxon>Clostridia</taxon>
        <taxon>Eubacteriales</taxon>
        <taxon>Eubacteriaceae</taxon>
        <taxon>Acetobacterium</taxon>
    </lineage>
</organism>
<dbReference type="Pfam" id="PF13333">
    <property type="entry name" value="rve_2"/>
    <property type="match status" value="1"/>
</dbReference>